<evidence type="ECO:0000259" key="7">
    <source>
        <dbReference type="PROSITE" id="PS51194"/>
    </source>
</evidence>
<dbReference type="GO" id="GO:0016787">
    <property type="term" value="F:hydrolase activity"/>
    <property type="evidence" value="ECO:0007669"/>
    <property type="project" value="UniProtKB-KW"/>
</dbReference>
<sequence>TSLQIVTIELRTEESVDVSKYLHRRSVDAIRVPLDDALLQARGAMVDILNHHVHILRGLGVQALPQNATQLNRYRVIMLQNEFCRKSHINPRMKQNLGWALGNFGILTTLTHAMELLTQHSMSSCLSHLKKYREESLAPDKTISRARRDLFNNPAFQRLMTNMERHLADTSHSSHPKLDKLLSILLQHFSQDRFHSTLPQATSSTTPGEPTGDCTRVIVFSQYRESVEEITRLLSAHEPLIRVMSFVGQTSNKTGKGLSQKRQLEIIRQFKSGNYNTLVATCIGEEGLDIGEVDLIICYDTQGSAVRLLQRMGRTGRKRQGRIVVLLSGEYEEHMFAKSQSAYVKVQQAIISGKAKIPYYRDNPRMLPLPVIPSCAEEILSITPLPETPQKLKRHRQSHTQADPTLDHSSEGTSARNTKRRRENKPNTLGHLDPVEWDQFHKKLGSIFDSTPFLGMFTLPDDSNPSSRAPSPTPPFVSAPTRRLGSIMAHSAPWQTLVGHTHCIGHSLLTLKFVESNRCIDTYTLNTSQDFVDTRRRITTDHLDCEVASICITPRHHLIPEKFPPPDSVEGAVAITSPSTDDGIISDTGLSPLVPESPSDQVSNDCELAPQTINDEDAENISQTVEIELLDSLKHLESQLVLSTPDNFSAEFSPSPCDTGASKQSSSKFANSLRFPNSVVNGTVVADPTHNLATARTAPKMDKVDETYINTYKDTSIMSSLGETRSAALETASHMPKVKVASQELDGLFPEFQRETKQRLPFEDPHFAWLPDDAFLVPEILPDITVHKPSPLLSSAMNEVIEIGDSVVPPSNLHQKSTDSSSCKVPPLEGQPAIGDKKMPLWISDDEWDEEIRDCLDLLENLSEHHHEVQSALRSPGVSTGACDTKSPWSHSPHTLAVAELVSPTKDAPIPVDLTVSSDGEGTPLVARPSRRKAPQISAALSSPCTQPSPSKSEFSNLNSVSSCQSDVEHTQDNLVLVTDNDGSEFLSPLPIRHRTLKRRLKRQPIQDSPTPKGLCNVDPRVSPSHSQGSSPPISPHTTPLRLTKRHRKSRQAIPRGNNTCRRFIDDEADLSGSDQHSDGSEEVDSQLEGFIDDDATPTPGTQTVDMQAIYRQSLFSPGSHLDFLGGARNHKLPRFHTRPGQFGQGHTSRFKLHHMPDILSEMESAENSEECEDSGSVKSTSEDEDDLENSLAASVVTAVDTPKTVSSTGQAEQPSDPISPEIVAPKVSKLPQNSGLGRSRAVGDCSMPNVSPALVRSTSARLLFASDANRSAIQPINLVTPSPTVPVIYPLDKPLGVVSSPFCETPSSVSPTLRKIPTRDVTSSLTREPMLPQGEHSKPERIPPLLVNNKETGLRPLSTNTNELVTPVVVIDARELTNPIASILRSRYQMTSVVRSLAQGQYVISRQAGVKRKSRTDIIQAASRKTLVDEILNFKAAFDVAILIIEQPPVDPLDSGEFSSVHAKQKSTISHRRKMTHVENPFDTRQFDQGLEVLTRMGLVVLFSFGHDETATLIHRLVEREGEQGTCFLNPNSVPPVDDRRIRFLTTIPGVSDVVAWNLWNAGFRNLRDIINSDVDRLSTMVPFLSRSRANALYSYFRSTTIDATW</sequence>
<dbReference type="SUPFAM" id="SSF47781">
    <property type="entry name" value="RuvA domain 2-like"/>
    <property type="match status" value="1"/>
</dbReference>
<dbReference type="GO" id="GO:0004518">
    <property type="term" value="F:nuclease activity"/>
    <property type="evidence" value="ECO:0007669"/>
    <property type="project" value="InterPro"/>
</dbReference>
<organism evidence="8 9">
    <name type="scientific">Dispira parvispora</name>
    <dbReference type="NCBI Taxonomy" id="1520584"/>
    <lineage>
        <taxon>Eukaryota</taxon>
        <taxon>Fungi</taxon>
        <taxon>Fungi incertae sedis</taxon>
        <taxon>Zoopagomycota</taxon>
        <taxon>Kickxellomycotina</taxon>
        <taxon>Dimargaritomycetes</taxon>
        <taxon>Dimargaritales</taxon>
        <taxon>Dimargaritaceae</taxon>
        <taxon>Dispira</taxon>
    </lineage>
</organism>
<name>A0A9W8AZ72_9FUNG</name>
<feature type="region of interest" description="Disordered" evidence="6">
    <location>
        <begin position="917"/>
        <end position="959"/>
    </location>
</feature>
<evidence type="ECO:0000256" key="6">
    <source>
        <dbReference type="SAM" id="MobiDB-lite"/>
    </source>
</evidence>
<dbReference type="GO" id="GO:0043138">
    <property type="term" value="F:3'-5' DNA helicase activity"/>
    <property type="evidence" value="ECO:0007669"/>
    <property type="project" value="InterPro"/>
</dbReference>
<dbReference type="GO" id="GO:0036297">
    <property type="term" value="P:interstrand cross-link repair"/>
    <property type="evidence" value="ECO:0007669"/>
    <property type="project" value="TreeGrafter"/>
</dbReference>
<keyword evidence="3 8" id="KW-0378">Hydrolase</keyword>
<evidence type="ECO:0000313" key="9">
    <source>
        <dbReference type="Proteomes" id="UP001150925"/>
    </source>
</evidence>
<feature type="region of interest" description="Disordered" evidence="6">
    <location>
        <begin position="1323"/>
        <end position="1344"/>
    </location>
</feature>
<dbReference type="GO" id="GO:0005524">
    <property type="term" value="F:ATP binding"/>
    <property type="evidence" value="ECO:0007669"/>
    <property type="project" value="UniProtKB-KW"/>
</dbReference>
<feature type="region of interest" description="Disordered" evidence="6">
    <location>
        <begin position="997"/>
        <end position="1063"/>
    </location>
</feature>
<evidence type="ECO:0000256" key="2">
    <source>
        <dbReference type="ARBA" id="ARBA00022741"/>
    </source>
</evidence>
<dbReference type="OrthoDB" id="164902at2759"/>
<keyword evidence="4 8" id="KW-0347">Helicase</keyword>
<dbReference type="InterPro" id="IPR010994">
    <property type="entry name" value="RuvA_2-like"/>
</dbReference>
<keyword evidence="5" id="KW-0067">ATP-binding</keyword>
<dbReference type="EC" id="3.6.4.12" evidence="1"/>
<dbReference type="InterPro" id="IPR001650">
    <property type="entry name" value="Helicase_C-like"/>
</dbReference>
<dbReference type="SUPFAM" id="SSF52540">
    <property type="entry name" value="P-loop containing nucleoside triphosphate hydrolases"/>
    <property type="match status" value="1"/>
</dbReference>
<accession>A0A9W8AZ72</accession>
<evidence type="ECO:0000256" key="5">
    <source>
        <dbReference type="ARBA" id="ARBA00022840"/>
    </source>
</evidence>
<dbReference type="Proteomes" id="UP001150925">
    <property type="component" value="Unassembled WGS sequence"/>
</dbReference>
<dbReference type="InterPro" id="IPR039686">
    <property type="entry name" value="FANCM/Mph1-like_ID"/>
</dbReference>
<feature type="compositionally biased region" description="Polar residues" evidence="6">
    <location>
        <begin position="939"/>
        <end position="959"/>
    </location>
</feature>
<dbReference type="CDD" id="cd18801">
    <property type="entry name" value="SF2_C_FANCM_Hef"/>
    <property type="match status" value="1"/>
</dbReference>
<dbReference type="Gene3D" id="1.20.1320.20">
    <property type="entry name" value="hef helicase domain"/>
    <property type="match status" value="1"/>
</dbReference>
<evidence type="ECO:0000313" key="8">
    <source>
        <dbReference type="EMBL" id="KAJ1968682.1"/>
    </source>
</evidence>
<dbReference type="CDD" id="cd12091">
    <property type="entry name" value="FANCM_ID"/>
    <property type="match status" value="1"/>
</dbReference>
<reference evidence="8" key="1">
    <citation type="submission" date="2022-07" db="EMBL/GenBank/DDBJ databases">
        <title>Phylogenomic reconstructions and comparative analyses of Kickxellomycotina fungi.</title>
        <authorList>
            <person name="Reynolds N.K."/>
            <person name="Stajich J.E."/>
            <person name="Barry K."/>
            <person name="Grigoriev I.V."/>
            <person name="Crous P."/>
            <person name="Smith M.E."/>
        </authorList>
    </citation>
    <scope>NUCLEOTIDE SEQUENCE</scope>
    <source>
        <strain evidence="8">RSA 1196</strain>
    </source>
</reference>
<proteinExistence type="predicted"/>
<keyword evidence="9" id="KW-1185">Reference proteome</keyword>
<dbReference type="SMART" id="SM00490">
    <property type="entry name" value="HELICc"/>
    <property type="match status" value="1"/>
</dbReference>
<dbReference type="EMBL" id="JANBPY010000149">
    <property type="protein sequence ID" value="KAJ1968682.1"/>
    <property type="molecule type" value="Genomic_DNA"/>
</dbReference>
<dbReference type="SUPFAM" id="SSF52980">
    <property type="entry name" value="Restriction endonuclease-like"/>
    <property type="match status" value="1"/>
</dbReference>
<evidence type="ECO:0000256" key="4">
    <source>
        <dbReference type="ARBA" id="ARBA00022806"/>
    </source>
</evidence>
<dbReference type="PANTHER" id="PTHR14025">
    <property type="entry name" value="FANCONI ANEMIA GROUP M FANCM FAMILY MEMBER"/>
    <property type="match status" value="1"/>
</dbReference>
<evidence type="ECO:0000256" key="3">
    <source>
        <dbReference type="ARBA" id="ARBA00022801"/>
    </source>
</evidence>
<feature type="non-terminal residue" evidence="8">
    <location>
        <position position="1"/>
    </location>
</feature>
<gene>
    <name evidence="8" type="primary">MPH1</name>
    <name evidence="8" type="ORF">IWQ62_001093</name>
</gene>
<feature type="domain" description="Helicase C-terminal" evidence="7">
    <location>
        <begin position="207"/>
        <end position="365"/>
    </location>
</feature>
<feature type="region of interest" description="Disordered" evidence="6">
    <location>
        <begin position="808"/>
        <end position="831"/>
    </location>
</feature>
<dbReference type="InterPro" id="IPR011335">
    <property type="entry name" value="Restrct_endonuc-II-like"/>
</dbReference>
<dbReference type="GO" id="GO:0000400">
    <property type="term" value="F:four-way junction DNA binding"/>
    <property type="evidence" value="ECO:0007669"/>
    <property type="project" value="TreeGrafter"/>
</dbReference>
<dbReference type="PROSITE" id="PS51194">
    <property type="entry name" value="HELICASE_CTER"/>
    <property type="match status" value="1"/>
</dbReference>
<dbReference type="GO" id="GO:0009378">
    <property type="term" value="F:four-way junction helicase activity"/>
    <property type="evidence" value="ECO:0007669"/>
    <property type="project" value="TreeGrafter"/>
</dbReference>
<feature type="region of interest" description="Disordered" evidence="6">
    <location>
        <begin position="390"/>
        <end position="433"/>
    </location>
</feature>
<dbReference type="PANTHER" id="PTHR14025:SF20">
    <property type="entry name" value="FANCONI ANEMIA GROUP M PROTEIN"/>
    <property type="match status" value="1"/>
</dbReference>
<dbReference type="GO" id="GO:0045003">
    <property type="term" value="P:double-strand break repair via synthesis-dependent strand annealing"/>
    <property type="evidence" value="ECO:0007669"/>
    <property type="project" value="TreeGrafter"/>
</dbReference>
<dbReference type="Gene3D" id="3.40.50.300">
    <property type="entry name" value="P-loop containing nucleotide triphosphate hydrolases"/>
    <property type="match status" value="1"/>
</dbReference>
<dbReference type="SMART" id="SM00891">
    <property type="entry name" value="ERCC4"/>
    <property type="match status" value="1"/>
</dbReference>
<dbReference type="InterPro" id="IPR006166">
    <property type="entry name" value="ERCC4_domain"/>
</dbReference>
<dbReference type="InterPro" id="IPR027417">
    <property type="entry name" value="P-loop_NTPase"/>
</dbReference>
<feature type="compositionally biased region" description="Polar residues" evidence="6">
    <location>
        <begin position="1204"/>
        <end position="1214"/>
    </location>
</feature>
<dbReference type="Gene3D" id="1.10.150.20">
    <property type="entry name" value="5' to 3' exonuclease, C-terminal subdomain"/>
    <property type="match status" value="1"/>
</dbReference>
<keyword evidence="2" id="KW-0547">Nucleotide-binding</keyword>
<feature type="compositionally biased region" description="Polar residues" evidence="6">
    <location>
        <begin position="812"/>
        <end position="823"/>
    </location>
</feature>
<dbReference type="Gene3D" id="3.40.50.10130">
    <property type="match status" value="1"/>
</dbReference>
<feature type="region of interest" description="Disordered" evidence="6">
    <location>
        <begin position="1164"/>
        <end position="1244"/>
    </location>
</feature>
<feature type="compositionally biased region" description="Acidic residues" evidence="6">
    <location>
        <begin position="1164"/>
        <end position="1174"/>
    </location>
</feature>
<comment type="caution">
    <text evidence="8">The sequence shown here is derived from an EMBL/GenBank/DDBJ whole genome shotgun (WGS) entry which is preliminary data.</text>
</comment>
<feature type="compositionally biased region" description="Polar residues" evidence="6">
    <location>
        <begin position="1024"/>
        <end position="1038"/>
    </location>
</feature>
<dbReference type="Pfam" id="PF00271">
    <property type="entry name" value="Helicase_C"/>
    <property type="match status" value="1"/>
</dbReference>
<evidence type="ECO:0000256" key="1">
    <source>
        <dbReference type="ARBA" id="ARBA00012551"/>
    </source>
</evidence>
<protein>
    <recommendedName>
        <fullName evidence="1">DNA helicase</fullName>
        <ecNumber evidence="1">3.6.4.12</ecNumber>
    </recommendedName>
</protein>